<sequence length="341" mass="36903">MFITTSVACAHAAVPSASMPLSSAPDGHATAFALSEREMLNNVASARYMAGLGYQLFRGLASHDHARIRAAIRAMNRETAWLGAQPRPNMTAALTPAEREIMLRGAMQMKQGHTAAAIAIFNQELERFPDSNVATVLLIKAYATPGPAQDLDRSAALGWHLASVSPRSGVMWSAILWGMNTPDNIGNALGAYAVMMYYMPAAQRTEIGTSMELGRNLSYTPVDLLLPDMPVFEAPRREEAPTDDPAMAFTLAKARGPALAAPAGLEQQEAALTLEYDIDAAGIPRNARVSRLSGNARFRLQALDWLGQQTFPLLVGDPTHHDHQRAELYFAPRTAMVLPVL</sequence>
<evidence type="ECO:0000313" key="2">
    <source>
        <dbReference type="Proteomes" id="UP000464674"/>
    </source>
</evidence>
<protein>
    <recommendedName>
        <fullName evidence="3">Tetratricopeptide repeat protein</fullName>
    </recommendedName>
</protein>
<dbReference type="AlphaFoldDB" id="A0A857FPQ7"/>
<gene>
    <name evidence="1" type="ORF">FMA36_06625</name>
</gene>
<name>A0A857FPQ7_KOMXY</name>
<evidence type="ECO:0000313" key="1">
    <source>
        <dbReference type="EMBL" id="QHC35217.1"/>
    </source>
</evidence>
<reference evidence="1 2" key="1">
    <citation type="journal article" date="2020" name="Carbohydr. Polym.">
        <title>Characterization and optimization of production of bacterial cellulose from strain CGMCC 17276 based on whole-genome analysis.</title>
        <authorList>
            <person name="Lu T."/>
            <person name="Gao H."/>
            <person name="Liao B."/>
            <person name="Wu J."/>
            <person name="Zhang W."/>
            <person name="Huang J."/>
            <person name="Liu M."/>
            <person name="Huang J."/>
            <person name="Chang Z."/>
            <person name="Jin M."/>
            <person name="Yi Z."/>
            <person name="Jiang D."/>
        </authorList>
    </citation>
    <scope>NUCLEOTIDE SEQUENCE [LARGE SCALE GENOMIC DNA]</scope>
    <source>
        <strain evidence="1 2">CGMCC 17276</strain>
    </source>
</reference>
<dbReference type="Proteomes" id="UP000464674">
    <property type="component" value="Chromosome"/>
</dbReference>
<evidence type="ECO:0008006" key="3">
    <source>
        <dbReference type="Google" id="ProtNLM"/>
    </source>
</evidence>
<dbReference type="RefSeq" id="WP_159261686.1">
    <property type="nucleotide sequence ID" value="NZ_CP041348.1"/>
</dbReference>
<dbReference type="EMBL" id="CP041348">
    <property type="protein sequence ID" value="QHC35217.1"/>
    <property type="molecule type" value="Genomic_DNA"/>
</dbReference>
<accession>A0A857FPQ7</accession>
<organism evidence="1 2">
    <name type="scientific">Komagataeibacter xylinus</name>
    <name type="common">Gluconacetobacter xylinus</name>
    <dbReference type="NCBI Taxonomy" id="28448"/>
    <lineage>
        <taxon>Bacteria</taxon>
        <taxon>Pseudomonadati</taxon>
        <taxon>Pseudomonadota</taxon>
        <taxon>Alphaproteobacteria</taxon>
        <taxon>Acetobacterales</taxon>
        <taxon>Acetobacteraceae</taxon>
        <taxon>Komagataeibacter</taxon>
    </lineage>
</organism>
<proteinExistence type="predicted"/>